<dbReference type="KEGG" id="cvn:111116408"/>
<evidence type="ECO:0000256" key="1">
    <source>
        <dbReference type="PROSITE-ProRule" id="PRU00325"/>
    </source>
</evidence>
<dbReference type="InterPro" id="IPR019080">
    <property type="entry name" value="YqaJ_viral_recombinase"/>
</dbReference>
<evidence type="ECO:0000259" key="3">
    <source>
        <dbReference type="PROSITE" id="PS50800"/>
    </source>
</evidence>
<gene>
    <name evidence="6" type="primary">LOC111116408</name>
</gene>
<reference evidence="6" key="1">
    <citation type="submission" date="2025-08" db="UniProtKB">
        <authorList>
            <consortium name="RefSeq"/>
        </authorList>
    </citation>
    <scope>IDENTIFICATION</scope>
    <source>
        <tissue evidence="6">Whole sample</tissue>
    </source>
</reference>
<dbReference type="CDD" id="cd22343">
    <property type="entry name" value="PDDEXK_lambda_exonuclease-like"/>
    <property type="match status" value="1"/>
</dbReference>
<feature type="compositionally biased region" description="Acidic residues" evidence="2">
    <location>
        <begin position="618"/>
        <end position="629"/>
    </location>
</feature>
<keyword evidence="5" id="KW-1185">Reference proteome</keyword>
<dbReference type="InterPro" id="IPR011335">
    <property type="entry name" value="Restrct_endonuc-II-like"/>
</dbReference>
<dbReference type="SUPFAM" id="SSF68906">
    <property type="entry name" value="SAP domain"/>
    <property type="match status" value="1"/>
</dbReference>
<dbReference type="PANTHER" id="PTHR47526">
    <property type="entry name" value="ATP-DEPENDENT DNA HELICASE"/>
    <property type="match status" value="1"/>
</dbReference>
<sequence length="749" mass="85232">MDPGDQNVSLETFNSWKVEALKDFLGKRGLSTNGTKAELAALCFAATSMNVPVKESESEYMCKLKNEYKNLLCVDGKNIPDPLQIGCDWQDEKEGMPHWPPLFLSDIVKFLVERGNTGDMITKYMNDYKIGKAFEYVEANFIKEIFYHPISTTSPLCFLRAKCTPSQRLNQEHHTLWIAVCKETGAVKSAFCSCTAGMGQTCNHVAALMFRVEMANKLGVTSCTSAPCSWKVPAATCVLPVKIRETVVKKSRHGQVKSRSLVSTQKTEYRPQASMNIDRDSLINDLRKALPNACVFKGIDLPEEVASTEKNGTKVASTSSDECRNVLQQNTCTTDIENLIMINIAENEGIRTSKDFIERQPILTPETVMAIQEKTVGQSNNSIWHQLRRGRITASNFYPIFTRVNSYNKNADIDMSSSISTVMGLATPSPNIRALKFGREMEPVAKEMYREEYRKKHVNACFEECGLFLDQNKSFLAASPDMLVACDCCGEGYVDGRLEIKKSHKYFCQVQGQLAVTQRQWCDFFVYSCNGTFLERVLYEESYYKENCFKHAKFTTTQTETEITEEEEDPEDDIPLAALRLRVPFEDYAQVDENLNTAETSTVKDIVDSIIAARSKENEEESEEEEEESDLPRKKPSNTEDRAALDVLQRWIEMSENTEDLYLGIQKIDRRLNAEELKSTMLHQTCITQFFGDCESDRNVNWGNVNVITCHREDAPHKVHEREYLHKNHQEAHHDTDDNKEKFNITKTH</sequence>
<dbReference type="GO" id="GO:0006281">
    <property type="term" value="P:DNA repair"/>
    <property type="evidence" value="ECO:0007669"/>
    <property type="project" value="UniProtKB-ARBA"/>
</dbReference>
<organism evidence="5 6">
    <name type="scientific">Crassostrea virginica</name>
    <name type="common">Eastern oyster</name>
    <dbReference type="NCBI Taxonomy" id="6565"/>
    <lineage>
        <taxon>Eukaryota</taxon>
        <taxon>Metazoa</taxon>
        <taxon>Spiralia</taxon>
        <taxon>Lophotrochozoa</taxon>
        <taxon>Mollusca</taxon>
        <taxon>Bivalvia</taxon>
        <taxon>Autobranchia</taxon>
        <taxon>Pteriomorphia</taxon>
        <taxon>Ostreida</taxon>
        <taxon>Ostreoidea</taxon>
        <taxon>Ostreidae</taxon>
        <taxon>Crassostrea</taxon>
    </lineage>
</organism>
<dbReference type="PANTHER" id="PTHR47526:SF3">
    <property type="entry name" value="PHD-TYPE DOMAIN-CONTAINING PROTEIN"/>
    <property type="match status" value="1"/>
</dbReference>
<dbReference type="OrthoDB" id="10035901at2759"/>
<accession>A0A8B8C5X2</accession>
<dbReference type="Proteomes" id="UP000694844">
    <property type="component" value="Chromosome 10"/>
</dbReference>
<dbReference type="SUPFAM" id="SSF52980">
    <property type="entry name" value="Restriction endonuclease-like"/>
    <property type="match status" value="1"/>
</dbReference>
<keyword evidence="1" id="KW-0862">Zinc</keyword>
<dbReference type="Gene3D" id="3.90.320.10">
    <property type="match status" value="1"/>
</dbReference>
<feature type="compositionally biased region" description="Basic and acidic residues" evidence="2">
    <location>
        <begin position="630"/>
        <end position="640"/>
    </location>
</feature>
<dbReference type="AlphaFoldDB" id="A0A8B8C5X2"/>
<proteinExistence type="predicted"/>
<feature type="region of interest" description="Disordered" evidence="2">
    <location>
        <begin position="614"/>
        <end position="640"/>
    </location>
</feature>
<dbReference type="InterPro" id="IPR007527">
    <property type="entry name" value="Znf_SWIM"/>
</dbReference>
<dbReference type="InterPro" id="IPR003034">
    <property type="entry name" value="SAP_dom"/>
</dbReference>
<evidence type="ECO:0000256" key="2">
    <source>
        <dbReference type="SAM" id="MobiDB-lite"/>
    </source>
</evidence>
<dbReference type="PROSITE" id="PS50966">
    <property type="entry name" value="ZF_SWIM"/>
    <property type="match status" value="1"/>
</dbReference>
<feature type="domain" description="SAP" evidence="3">
    <location>
        <begin position="13"/>
        <end position="47"/>
    </location>
</feature>
<dbReference type="InterPro" id="IPR011604">
    <property type="entry name" value="PDDEXK-like_dom_sf"/>
</dbReference>
<dbReference type="RefSeq" id="XP_022311108.1">
    <property type="nucleotide sequence ID" value="XM_022455400.1"/>
</dbReference>
<keyword evidence="1" id="KW-0479">Metal-binding</keyword>
<name>A0A8B8C5X2_CRAVI</name>
<dbReference type="SMART" id="SM00513">
    <property type="entry name" value="SAP"/>
    <property type="match status" value="1"/>
</dbReference>
<dbReference type="GO" id="GO:0008270">
    <property type="term" value="F:zinc ion binding"/>
    <property type="evidence" value="ECO:0007669"/>
    <property type="project" value="UniProtKB-KW"/>
</dbReference>
<dbReference type="PROSITE" id="PS50800">
    <property type="entry name" value="SAP"/>
    <property type="match status" value="1"/>
</dbReference>
<feature type="domain" description="SWIM-type" evidence="4">
    <location>
        <begin position="176"/>
        <end position="213"/>
    </location>
</feature>
<dbReference type="Pfam" id="PF02037">
    <property type="entry name" value="SAP"/>
    <property type="match status" value="1"/>
</dbReference>
<evidence type="ECO:0000259" key="4">
    <source>
        <dbReference type="PROSITE" id="PS50966"/>
    </source>
</evidence>
<dbReference type="Pfam" id="PF09588">
    <property type="entry name" value="YqaJ"/>
    <property type="match status" value="1"/>
</dbReference>
<dbReference type="GeneID" id="111116408"/>
<evidence type="ECO:0000313" key="5">
    <source>
        <dbReference type="Proteomes" id="UP000694844"/>
    </source>
</evidence>
<protein>
    <submittedName>
        <fullName evidence="6">Uncharacterized protein LOC111116408</fullName>
    </submittedName>
</protein>
<dbReference type="InterPro" id="IPR036361">
    <property type="entry name" value="SAP_dom_sf"/>
</dbReference>
<evidence type="ECO:0000313" key="6">
    <source>
        <dbReference type="RefSeq" id="XP_022311108.1"/>
    </source>
</evidence>
<dbReference type="Gene3D" id="1.10.720.30">
    <property type="entry name" value="SAP domain"/>
    <property type="match status" value="1"/>
</dbReference>
<keyword evidence="1" id="KW-0863">Zinc-finger</keyword>
<feature type="region of interest" description="Disordered" evidence="2">
    <location>
        <begin position="727"/>
        <end position="749"/>
    </location>
</feature>